<comment type="subcellular location">
    <subcellularLocation>
        <location evidence="2">Cytoplasm</location>
    </subcellularLocation>
    <subcellularLocation>
        <location evidence="1">Nucleus</location>
    </subcellularLocation>
</comment>
<dbReference type="GO" id="GO:0005634">
    <property type="term" value="C:nucleus"/>
    <property type="evidence" value="ECO:0007669"/>
    <property type="project" value="UniProtKB-SubCell"/>
</dbReference>
<keyword evidence="5" id="KW-0611">Plant defense</keyword>
<dbReference type="InterPro" id="IPR029058">
    <property type="entry name" value="AB_hydrolase_fold"/>
</dbReference>
<organism evidence="9 10">
    <name type="scientific">Senna tora</name>
    <dbReference type="NCBI Taxonomy" id="362788"/>
    <lineage>
        <taxon>Eukaryota</taxon>
        <taxon>Viridiplantae</taxon>
        <taxon>Streptophyta</taxon>
        <taxon>Embryophyta</taxon>
        <taxon>Tracheophyta</taxon>
        <taxon>Spermatophyta</taxon>
        <taxon>Magnoliopsida</taxon>
        <taxon>eudicotyledons</taxon>
        <taxon>Gunneridae</taxon>
        <taxon>Pentapetalae</taxon>
        <taxon>rosids</taxon>
        <taxon>fabids</taxon>
        <taxon>Fabales</taxon>
        <taxon>Fabaceae</taxon>
        <taxon>Caesalpinioideae</taxon>
        <taxon>Cassia clade</taxon>
        <taxon>Senna</taxon>
    </lineage>
</organism>
<dbReference type="OrthoDB" id="426718at2759"/>
<dbReference type="GO" id="GO:0016787">
    <property type="term" value="F:hydrolase activity"/>
    <property type="evidence" value="ECO:0007669"/>
    <property type="project" value="UniProtKB-KW"/>
</dbReference>
<evidence type="ECO:0000259" key="8">
    <source>
        <dbReference type="Pfam" id="PF18117"/>
    </source>
</evidence>
<dbReference type="GO" id="GO:0006629">
    <property type="term" value="P:lipid metabolic process"/>
    <property type="evidence" value="ECO:0007669"/>
    <property type="project" value="InterPro"/>
</dbReference>
<evidence type="ECO:0000256" key="2">
    <source>
        <dbReference type="ARBA" id="ARBA00004496"/>
    </source>
</evidence>
<evidence type="ECO:0000256" key="5">
    <source>
        <dbReference type="ARBA" id="ARBA00022821"/>
    </source>
</evidence>
<dbReference type="SUPFAM" id="SSF53474">
    <property type="entry name" value="alpha/beta-Hydrolases"/>
    <property type="match status" value="1"/>
</dbReference>
<keyword evidence="10" id="KW-1185">Reference proteome</keyword>
<keyword evidence="6" id="KW-0539">Nucleus</keyword>
<dbReference type="PANTHER" id="PTHR47090:SF2">
    <property type="entry name" value="PROTEIN EDS1-RELATED"/>
    <property type="match status" value="1"/>
</dbReference>
<evidence type="ECO:0000256" key="1">
    <source>
        <dbReference type="ARBA" id="ARBA00004123"/>
    </source>
</evidence>
<keyword evidence="3" id="KW-0963">Cytoplasm</keyword>
<dbReference type="PANTHER" id="PTHR47090">
    <property type="entry name" value="PROTEIN EDS1-RELATED"/>
    <property type="match status" value="1"/>
</dbReference>
<sequence length="611" mass="69988">MAHNLVLKEERLKKAYSQAFKAHTLKSDKLYLVEKTRSISSEVIISFPGFGPVKDWFSGTSFGDTQINLNLFPSLRSIGNDEAASVNKAFLHRFEALLGKPSFIDEVEEAMAKQKQIVFTGHSSGAAVAILATLWALDKYITPNTNQMIPPLCVTFGSPLVGNHIFSHATRREKWSAYFTHFVMKYDLVPRLLLAPLSSFEQKFDPVLQFFNPKSKSFMDTSIGTNHPKETFDFYLSVMTNAASTTSHATCKLMDNTSAAPEMLASFIALSPYRPFGTYIFCTGSGKLIAISNSDAVLQLLYFSAQLSTEAEAALVACKCLQEHTIYGEELKESLAMQSVFYLDQLQLEKLTLFPNSSNGDITETDMALNDLGLSTRGRVCLRAAGVWEKVKTSNEETINKENAEEYMKKVLEYKKMYETQKWGYYDAFKLQNDEMDFLSNVKRLELAGVWDEITEMLKRYELPDEFEGNSEWIKLGTEFRRLLEPLDIANYYRHVRNDVAGPYMIKGRPRRYRYTQRWLEHEKRKAKGAYSESCFMAEVEELYLKTRTNPPFEDVKKEVLKLEQDIKRWNDQGVLSKDVFLEESTFVKWWKTLPQQHQQGSCIRNLIKGI</sequence>
<reference evidence="9" key="1">
    <citation type="submission" date="2020-09" db="EMBL/GenBank/DDBJ databases">
        <title>Genome-Enabled Discovery of Anthraquinone Biosynthesis in Senna tora.</title>
        <authorList>
            <person name="Kang S.-H."/>
            <person name="Pandey R.P."/>
            <person name="Lee C.-M."/>
            <person name="Sim J.-S."/>
            <person name="Jeong J.-T."/>
            <person name="Choi B.-S."/>
            <person name="Jung M."/>
            <person name="Ginzburg D."/>
            <person name="Zhao K."/>
            <person name="Won S.Y."/>
            <person name="Oh T.-J."/>
            <person name="Yu Y."/>
            <person name="Kim N.-H."/>
            <person name="Lee O.R."/>
            <person name="Lee T.-H."/>
            <person name="Bashyal P."/>
            <person name="Kim T.-S."/>
            <person name="Lee W.-H."/>
            <person name="Kawkins C."/>
            <person name="Kim C.-K."/>
            <person name="Kim J.S."/>
            <person name="Ahn B.O."/>
            <person name="Rhee S.Y."/>
            <person name="Sohng J.K."/>
        </authorList>
    </citation>
    <scope>NUCLEOTIDE SEQUENCE</scope>
    <source>
        <tissue evidence="9">Leaf</tissue>
    </source>
</reference>
<dbReference type="Pfam" id="PF18117">
    <property type="entry name" value="EDS1_EP"/>
    <property type="match status" value="1"/>
</dbReference>
<dbReference type="InterPro" id="IPR002921">
    <property type="entry name" value="Fungal_lipase-type"/>
</dbReference>
<dbReference type="AlphaFoldDB" id="A0A834SNU4"/>
<dbReference type="GO" id="GO:0005737">
    <property type="term" value="C:cytoplasm"/>
    <property type="evidence" value="ECO:0007669"/>
    <property type="project" value="UniProtKB-SubCell"/>
</dbReference>
<dbReference type="Proteomes" id="UP000634136">
    <property type="component" value="Unassembled WGS sequence"/>
</dbReference>
<comment type="caution">
    <text evidence="9">The sequence shown here is derived from an EMBL/GenBank/DDBJ whole genome shotgun (WGS) entry which is preliminary data.</text>
</comment>
<feature type="domain" description="Fungal lipase-type" evidence="7">
    <location>
        <begin position="73"/>
        <end position="193"/>
    </location>
</feature>
<proteinExistence type="predicted"/>
<dbReference type="EMBL" id="JAAIUW010000012">
    <property type="protein sequence ID" value="KAF7806130.1"/>
    <property type="molecule type" value="Genomic_DNA"/>
</dbReference>
<evidence type="ECO:0000313" key="9">
    <source>
        <dbReference type="EMBL" id="KAF7806130.1"/>
    </source>
</evidence>
<protein>
    <submittedName>
        <fullName evidence="9">Protein EDS1L-like</fullName>
    </submittedName>
</protein>
<evidence type="ECO:0000313" key="10">
    <source>
        <dbReference type="Proteomes" id="UP000634136"/>
    </source>
</evidence>
<gene>
    <name evidence="9" type="ORF">G2W53_038291</name>
</gene>
<name>A0A834SNU4_9FABA</name>
<dbReference type="InterPro" id="IPR041266">
    <property type="entry name" value="EDS1_EP"/>
</dbReference>
<feature type="domain" description="EDS1 EP" evidence="8">
    <location>
        <begin position="410"/>
        <end position="605"/>
    </location>
</feature>
<evidence type="ECO:0000256" key="6">
    <source>
        <dbReference type="ARBA" id="ARBA00023242"/>
    </source>
</evidence>
<dbReference type="GO" id="GO:0006952">
    <property type="term" value="P:defense response"/>
    <property type="evidence" value="ECO:0007669"/>
    <property type="project" value="UniProtKB-KW"/>
</dbReference>
<evidence type="ECO:0000256" key="3">
    <source>
        <dbReference type="ARBA" id="ARBA00022490"/>
    </source>
</evidence>
<dbReference type="Pfam" id="PF01764">
    <property type="entry name" value="Lipase_3"/>
    <property type="match status" value="1"/>
</dbReference>
<keyword evidence="4" id="KW-0378">Hydrolase</keyword>
<evidence type="ECO:0000256" key="4">
    <source>
        <dbReference type="ARBA" id="ARBA00022801"/>
    </source>
</evidence>
<accession>A0A834SNU4</accession>
<dbReference type="Gene3D" id="3.40.50.1820">
    <property type="entry name" value="alpha/beta hydrolase"/>
    <property type="match status" value="1"/>
</dbReference>
<dbReference type="InterPro" id="IPR044214">
    <property type="entry name" value="EDS1-like"/>
</dbReference>
<evidence type="ECO:0000259" key="7">
    <source>
        <dbReference type="Pfam" id="PF01764"/>
    </source>
</evidence>